<keyword evidence="2" id="KW-1185">Reference proteome</keyword>
<proteinExistence type="predicted"/>
<dbReference type="GO" id="GO:0019825">
    <property type="term" value="F:oxygen binding"/>
    <property type="evidence" value="ECO:0007669"/>
    <property type="project" value="InterPro"/>
</dbReference>
<dbReference type="InterPro" id="IPR012292">
    <property type="entry name" value="Globin/Proto"/>
</dbReference>
<reference evidence="1 2" key="1">
    <citation type="submission" date="2012-04" db="EMBL/GenBank/DDBJ databases">
        <title>The Genome Sequence of Saprolegnia declina VS20.</title>
        <authorList>
            <consortium name="The Broad Institute Genome Sequencing Platform"/>
            <person name="Russ C."/>
            <person name="Nusbaum C."/>
            <person name="Tyler B."/>
            <person name="van West P."/>
            <person name="Dieguez-Uribeondo J."/>
            <person name="de Bruijn I."/>
            <person name="Tripathy S."/>
            <person name="Jiang R."/>
            <person name="Young S.K."/>
            <person name="Zeng Q."/>
            <person name="Gargeya S."/>
            <person name="Fitzgerald M."/>
            <person name="Haas B."/>
            <person name="Abouelleil A."/>
            <person name="Alvarado L."/>
            <person name="Arachchi H.M."/>
            <person name="Berlin A."/>
            <person name="Chapman S.B."/>
            <person name="Goldberg J."/>
            <person name="Griggs A."/>
            <person name="Gujja S."/>
            <person name="Hansen M."/>
            <person name="Howarth C."/>
            <person name="Imamovic A."/>
            <person name="Larimer J."/>
            <person name="McCowen C."/>
            <person name="Montmayeur A."/>
            <person name="Murphy C."/>
            <person name="Neiman D."/>
            <person name="Pearson M."/>
            <person name="Priest M."/>
            <person name="Roberts A."/>
            <person name="Saif S."/>
            <person name="Shea T."/>
            <person name="Sisk P."/>
            <person name="Sykes S."/>
            <person name="Wortman J."/>
            <person name="Nusbaum C."/>
            <person name="Birren B."/>
        </authorList>
    </citation>
    <scope>NUCLEOTIDE SEQUENCE [LARGE SCALE GENOMIC DNA]</scope>
    <source>
        <strain evidence="1 2">VS20</strain>
    </source>
</reference>
<dbReference type="OrthoDB" id="73141at2759"/>
<evidence type="ECO:0000313" key="2">
    <source>
        <dbReference type="Proteomes" id="UP000030762"/>
    </source>
</evidence>
<accession>T0R8Q8</accession>
<dbReference type="Gene3D" id="1.10.490.10">
    <property type="entry name" value="Globins"/>
    <property type="match status" value="1"/>
</dbReference>
<dbReference type="AlphaFoldDB" id="T0R8Q8"/>
<sequence>MQTMAPGAQARGCPFRAQRLPTRHVIDVPTTTRLLYEIGGPGRILEFCVAFYLLAFADTTLQAFMYETDGAVAHGERLAKWIVAQMQGAGGGCQHAWAAAHHRARHCEKRPAAARGACFSVRDARAWMRLHFWALRDCGLDRNQEFWTWYVHFIHANIALHNSYAPGYTHLDAVWSTDAANIKAYRDAKRTMTDLCPSLYC</sequence>
<evidence type="ECO:0000313" key="1">
    <source>
        <dbReference type="EMBL" id="EQC42865.1"/>
    </source>
</evidence>
<organism evidence="1 2">
    <name type="scientific">Saprolegnia diclina (strain VS20)</name>
    <dbReference type="NCBI Taxonomy" id="1156394"/>
    <lineage>
        <taxon>Eukaryota</taxon>
        <taxon>Sar</taxon>
        <taxon>Stramenopiles</taxon>
        <taxon>Oomycota</taxon>
        <taxon>Saprolegniomycetes</taxon>
        <taxon>Saprolegniales</taxon>
        <taxon>Saprolegniaceae</taxon>
        <taxon>Saprolegnia</taxon>
    </lineage>
</organism>
<dbReference type="Proteomes" id="UP000030762">
    <property type="component" value="Unassembled WGS sequence"/>
</dbReference>
<dbReference type="InParanoid" id="T0R8Q8"/>
<protein>
    <submittedName>
        <fullName evidence="1">Uncharacterized protein</fullName>
    </submittedName>
</protein>
<dbReference type="RefSeq" id="XP_008604288.1">
    <property type="nucleotide sequence ID" value="XM_008606066.1"/>
</dbReference>
<dbReference type="GO" id="GO:0020037">
    <property type="term" value="F:heme binding"/>
    <property type="evidence" value="ECO:0007669"/>
    <property type="project" value="InterPro"/>
</dbReference>
<dbReference type="OMA" id="HRARHCE"/>
<dbReference type="VEuPathDB" id="FungiDB:SDRG_00584"/>
<name>T0R8Q8_SAPDV</name>
<dbReference type="GeneID" id="19941311"/>
<gene>
    <name evidence="1" type="ORF">SDRG_00584</name>
</gene>
<dbReference type="EMBL" id="JH767132">
    <property type="protein sequence ID" value="EQC42865.1"/>
    <property type="molecule type" value="Genomic_DNA"/>
</dbReference>